<proteinExistence type="predicted"/>
<sequence length="129" mass="14098">MKINLKNTMATLLITGVSFFIGENPALASSTQVTFQVPVRVQGVNASRLTTEVYCAIGQPGNFVARARAMPTERFSGVSNWDGTVTVVVRAERGVTFRKGDLWYCEFNNISGRARSLAPTSVLRVEGRL</sequence>
<protein>
    <submittedName>
        <fullName evidence="1">Uncharacterized protein</fullName>
    </submittedName>
</protein>
<reference evidence="1" key="1">
    <citation type="submission" date="2018-06" db="EMBL/GenBank/DDBJ databases">
        <authorList>
            <person name="Zhirakovskaya E."/>
        </authorList>
    </citation>
    <scope>NUCLEOTIDE SEQUENCE</scope>
</reference>
<accession>A0A3B0YQ46</accession>
<dbReference type="AlphaFoldDB" id="A0A3B0YQ46"/>
<name>A0A3B0YQ46_9ZZZZ</name>
<organism evidence="1">
    <name type="scientific">hydrothermal vent metagenome</name>
    <dbReference type="NCBI Taxonomy" id="652676"/>
    <lineage>
        <taxon>unclassified sequences</taxon>
        <taxon>metagenomes</taxon>
        <taxon>ecological metagenomes</taxon>
    </lineage>
</organism>
<dbReference type="EMBL" id="UOFM01000229">
    <property type="protein sequence ID" value="VAW77637.1"/>
    <property type="molecule type" value="Genomic_DNA"/>
</dbReference>
<evidence type="ECO:0000313" key="1">
    <source>
        <dbReference type="EMBL" id="VAW77637.1"/>
    </source>
</evidence>
<gene>
    <name evidence="1" type="ORF">MNBD_GAMMA14-465</name>
</gene>